<evidence type="ECO:0000313" key="4">
    <source>
        <dbReference type="Proteomes" id="UP000663843"/>
    </source>
</evidence>
<feature type="transmembrane region" description="Helical" evidence="2">
    <location>
        <begin position="256"/>
        <end position="280"/>
    </location>
</feature>
<evidence type="ECO:0000313" key="3">
    <source>
        <dbReference type="EMBL" id="CAE6422721.1"/>
    </source>
</evidence>
<dbReference type="Proteomes" id="UP000663843">
    <property type="component" value="Unassembled WGS sequence"/>
</dbReference>
<protein>
    <submittedName>
        <fullName evidence="3">Uncharacterized protein</fullName>
    </submittedName>
</protein>
<keyword evidence="2" id="KW-1133">Transmembrane helix</keyword>
<feature type="region of interest" description="Disordered" evidence="1">
    <location>
        <begin position="350"/>
        <end position="414"/>
    </location>
</feature>
<dbReference type="CDD" id="cd12087">
    <property type="entry name" value="TM_EGFR-like"/>
    <property type="match status" value="1"/>
</dbReference>
<sequence length="414" mass="44053">MSTTTSLPPWDQLSFVFGLYVNDTAITDVIPQCTKATWQYWEQVDGKIANPRPTPPYRAVIYAGGYEPYMIPLNNTVATGSTNWTANLPTGPIRYGISMMDSKNYTGGILERPFVATPGGAGCNVANPLKPSTLDVEVSGTNQCEQAVIDVKNGTGPYKLQVVRMNEQQKTIYYASSPFGVILDMSAGVEYYLAVYDAVGNSAVMGSYNISATSDNTCLGDAKTVTAGMFSTLYPGGTATAISNSTASSNGLATPAIIGIAVGVPIAAIILTALLLWFCYKRNRRQRELEDKPEIDPGVSYPHSTYTPVPTTATHYTGSFHDVGSTGYYNGPVAAPYSIPYTSSDRNTIRTDADASASEPSSTGFSEKRRHLVNPDAHNLSPIIAEPFDPSSISGTSGSRPGLPPLPPAYSAAS</sequence>
<dbReference type="EMBL" id="CAJMWT010001850">
    <property type="protein sequence ID" value="CAE6422721.1"/>
    <property type="molecule type" value="Genomic_DNA"/>
</dbReference>
<gene>
    <name evidence="3" type="ORF">RDB_LOCUS55132</name>
</gene>
<keyword evidence="2" id="KW-0812">Transmembrane</keyword>
<proteinExistence type="predicted"/>
<comment type="caution">
    <text evidence="3">The sequence shown here is derived from an EMBL/GenBank/DDBJ whole genome shotgun (WGS) entry which is preliminary data.</text>
</comment>
<name>A0A8H2XBE2_9AGAM</name>
<reference evidence="3" key="1">
    <citation type="submission" date="2021-01" db="EMBL/GenBank/DDBJ databases">
        <authorList>
            <person name="Kaushik A."/>
        </authorList>
    </citation>
    <scope>NUCLEOTIDE SEQUENCE</scope>
    <source>
        <strain evidence="3">AG2-2IIIB</strain>
    </source>
</reference>
<accession>A0A8H2XBE2</accession>
<dbReference type="AlphaFoldDB" id="A0A8H2XBE2"/>
<keyword evidence="2" id="KW-0472">Membrane</keyword>
<evidence type="ECO:0000256" key="2">
    <source>
        <dbReference type="SAM" id="Phobius"/>
    </source>
</evidence>
<organism evidence="3 4">
    <name type="scientific">Rhizoctonia solani</name>
    <dbReference type="NCBI Taxonomy" id="456999"/>
    <lineage>
        <taxon>Eukaryota</taxon>
        <taxon>Fungi</taxon>
        <taxon>Dikarya</taxon>
        <taxon>Basidiomycota</taxon>
        <taxon>Agaricomycotina</taxon>
        <taxon>Agaricomycetes</taxon>
        <taxon>Cantharellales</taxon>
        <taxon>Ceratobasidiaceae</taxon>
        <taxon>Rhizoctonia</taxon>
    </lineage>
</organism>
<evidence type="ECO:0000256" key="1">
    <source>
        <dbReference type="SAM" id="MobiDB-lite"/>
    </source>
</evidence>